<keyword evidence="3 10" id="KW-0238">DNA-binding</keyword>
<dbReference type="PRINTS" id="PR00032">
    <property type="entry name" value="HTHARAC"/>
</dbReference>
<dbReference type="PANTHER" id="PTHR43280:SF2">
    <property type="entry name" value="HTH-TYPE TRANSCRIPTIONAL REGULATOR EXSA"/>
    <property type="match status" value="1"/>
</dbReference>
<evidence type="ECO:0000256" key="1">
    <source>
        <dbReference type="ARBA" id="ARBA00018672"/>
    </source>
</evidence>
<feature type="domain" description="Response regulatory" evidence="9">
    <location>
        <begin position="2"/>
        <end position="119"/>
    </location>
</feature>
<feature type="modified residue" description="4-aspartylphosphate" evidence="6">
    <location>
        <position position="54"/>
    </location>
</feature>
<dbReference type="PROSITE" id="PS50110">
    <property type="entry name" value="RESPONSE_REGULATORY"/>
    <property type="match status" value="1"/>
</dbReference>
<dbReference type="InterPro" id="IPR009057">
    <property type="entry name" value="Homeodomain-like_sf"/>
</dbReference>
<evidence type="ECO:0000256" key="2">
    <source>
        <dbReference type="ARBA" id="ARBA00023015"/>
    </source>
</evidence>
<keyword evidence="4" id="KW-0804">Transcription</keyword>
<sequence>MRIIIVEDEGITRQWLKKKIEELGLDFHVTGIFSNGRQALDFLKSQETDVIFTDIRMPVMDGLEFLEQVQKMEIEPYEVILSAYDEFQYARQAMRLGANEFVLKPEITKNGLKQILDDARKWREQKQGGKEQEEESQEEKREKSLLRLIRQGTEKAQDTGEDREHAGNENEHSKADAGTDRQELAQIFYENLETADFSDIVLLDLYFEKMVQREKVMELTGLFLEQKQMKGICFQCGEQEFAVIYHHGKGRSCLTTRLEQAEKLREVLQVHLGSRLNVGISRKKGEETELKELYRQASVARENRIFFGISGCLCYDDMRITMEKQPEELCFNQDLKRIAEYLKQKDYQAARDTVDNFLAKAAEAPYLHPAYVKALCNEMVTAYLQEVRQYTLTDDEKGRIGEIELLLGKTALDLKGLSEMVLCAEKYLNELLRKKSQMYQYSTSIQDAMKYVEEHFNQRISLEQVADSVYLSRAYFSALFRKETGKKFSTYLQEVRLEKSSAMLRDGRMSIQEIADRTGFFDAAHFSRAFKERYGVTPFEYRKTRR</sequence>
<feature type="region of interest" description="Disordered" evidence="7">
    <location>
        <begin position="123"/>
        <end position="179"/>
    </location>
</feature>
<dbReference type="Pfam" id="PF00072">
    <property type="entry name" value="Response_reg"/>
    <property type="match status" value="1"/>
</dbReference>
<dbReference type="PROSITE" id="PS00041">
    <property type="entry name" value="HTH_ARAC_FAMILY_1"/>
    <property type="match status" value="1"/>
</dbReference>
<name>A0A1I0JEB1_9FIRM</name>
<dbReference type="GO" id="GO:0000160">
    <property type="term" value="P:phosphorelay signal transduction system"/>
    <property type="evidence" value="ECO:0007669"/>
    <property type="project" value="InterPro"/>
</dbReference>
<feature type="domain" description="HTH araC/xylS-type" evidence="8">
    <location>
        <begin position="446"/>
        <end position="544"/>
    </location>
</feature>
<dbReference type="InterPro" id="IPR018062">
    <property type="entry name" value="HTH_AraC-typ_CS"/>
</dbReference>
<dbReference type="SUPFAM" id="SSF46689">
    <property type="entry name" value="Homeodomain-like"/>
    <property type="match status" value="2"/>
</dbReference>
<evidence type="ECO:0000256" key="5">
    <source>
        <dbReference type="ARBA" id="ARBA00024867"/>
    </source>
</evidence>
<protein>
    <recommendedName>
        <fullName evidence="1">Stage 0 sporulation protein A homolog</fullName>
    </recommendedName>
</protein>
<evidence type="ECO:0000313" key="11">
    <source>
        <dbReference type="Proteomes" id="UP000182121"/>
    </source>
</evidence>
<dbReference type="RefSeq" id="WP_139196786.1">
    <property type="nucleotide sequence ID" value="NZ_FOIO01000055.1"/>
</dbReference>
<dbReference type="PROSITE" id="PS01124">
    <property type="entry name" value="HTH_ARAC_FAMILY_2"/>
    <property type="match status" value="1"/>
</dbReference>
<dbReference type="PANTHER" id="PTHR43280">
    <property type="entry name" value="ARAC-FAMILY TRANSCRIPTIONAL REGULATOR"/>
    <property type="match status" value="1"/>
</dbReference>
<accession>A0A1I0JEB1</accession>
<dbReference type="AlphaFoldDB" id="A0A1I0JEB1"/>
<organism evidence="10 11">
    <name type="scientific">Enterocloster clostridioformis</name>
    <dbReference type="NCBI Taxonomy" id="1531"/>
    <lineage>
        <taxon>Bacteria</taxon>
        <taxon>Bacillati</taxon>
        <taxon>Bacillota</taxon>
        <taxon>Clostridia</taxon>
        <taxon>Lachnospirales</taxon>
        <taxon>Lachnospiraceae</taxon>
        <taxon>Enterocloster</taxon>
    </lineage>
</organism>
<evidence type="ECO:0000256" key="7">
    <source>
        <dbReference type="SAM" id="MobiDB-lite"/>
    </source>
</evidence>
<dbReference type="InterPro" id="IPR001789">
    <property type="entry name" value="Sig_transdc_resp-reg_receiver"/>
</dbReference>
<dbReference type="Gene3D" id="1.10.10.60">
    <property type="entry name" value="Homeodomain-like"/>
    <property type="match status" value="2"/>
</dbReference>
<evidence type="ECO:0000313" key="10">
    <source>
        <dbReference type="EMBL" id="SEU08198.1"/>
    </source>
</evidence>
<evidence type="ECO:0000259" key="9">
    <source>
        <dbReference type="PROSITE" id="PS50110"/>
    </source>
</evidence>
<dbReference type="SUPFAM" id="SSF52172">
    <property type="entry name" value="CheY-like"/>
    <property type="match status" value="1"/>
</dbReference>
<dbReference type="InterPro" id="IPR020449">
    <property type="entry name" value="Tscrpt_reg_AraC-type_HTH"/>
</dbReference>
<evidence type="ECO:0000256" key="4">
    <source>
        <dbReference type="ARBA" id="ARBA00023163"/>
    </source>
</evidence>
<evidence type="ECO:0000256" key="6">
    <source>
        <dbReference type="PROSITE-ProRule" id="PRU00169"/>
    </source>
</evidence>
<dbReference type="GO" id="GO:0003700">
    <property type="term" value="F:DNA-binding transcription factor activity"/>
    <property type="evidence" value="ECO:0007669"/>
    <property type="project" value="InterPro"/>
</dbReference>
<dbReference type="Gene3D" id="3.40.50.2300">
    <property type="match status" value="1"/>
</dbReference>
<evidence type="ECO:0000259" key="8">
    <source>
        <dbReference type="PROSITE" id="PS01124"/>
    </source>
</evidence>
<proteinExistence type="predicted"/>
<dbReference type="SMART" id="SM00342">
    <property type="entry name" value="HTH_ARAC"/>
    <property type="match status" value="1"/>
</dbReference>
<gene>
    <name evidence="10" type="ORF">SAMN05216521_105521</name>
</gene>
<comment type="caution">
    <text evidence="10">The sequence shown here is derived from an EMBL/GenBank/DDBJ whole genome shotgun (WGS) entry which is preliminary data.</text>
</comment>
<dbReference type="InterPro" id="IPR011006">
    <property type="entry name" value="CheY-like_superfamily"/>
</dbReference>
<dbReference type="Proteomes" id="UP000182121">
    <property type="component" value="Unassembled WGS sequence"/>
</dbReference>
<comment type="function">
    <text evidence="5">May play the central regulatory role in sporulation. It may be an element of the effector pathway responsible for the activation of sporulation genes in response to nutritional stress. Spo0A may act in concert with spo0H (a sigma factor) to control the expression of some genes that are critical to the sporulation process.</text>
</comment>
<dbReference type="Pfam" id="PF12833">
    <property type="entry name" value="HTH_18"/>
    <property type="match status" value="1"/>
</dbReference>
<evidence type="ECO:0000256" key="3">
    <source>
        <dbReference type="ARBA" id="ARBA00023125"/>
    </source>
</evidence>
<keyword evidence="6" id="KW-0597">Phosphoprotein</keyword>
<dbReference type="InterPro" id="IPR018060">
    <property type="entry name" value="HTH_AraC"/>
</dbReference>
<dbReference type="CDD" id="cd17536">
    <property type="entry name" value="REC_YesN-like"/>
    <property type="match status" value="1"/>
</dbReference>
<dbReference type="SMART" id="SM00448">
    <property type="entry name" value="REC"/>
    <property type="match status" value="1"/>
</dbReference>
<reference evidence="10 11" key="1">
    <citation type="submission" date="2016-10" db="EMBL/GenBank/DDBJ databases">
        <authorList>
            <person name="Varghese N."/>
            <person name="Submissions S."/>
        </authorList>
    </citation>
    <scope>NUCLEOTIDE SEQUENCE [LARGE SCALE GENOMIC DNA]</scope>
    <source>
        <strain evidence="10 11">NLAE-zl-C196</strain>
    </source>
</reference>
<keyword evidence="2" id="KW-0805">Transcription regulation</keyword>
<feature type="compositionally biased region" description="Basic and acidic residues" evidence="7">
    <location>
        <begin position="152"/>
        <end position="179"/>
    </location>
</feature>
<dbReference type="EMBL" id="FOIO01000055">
    <property type="protein sequence ID" value="SEU08198.1"/>
    <property type="molecule type" value="Genomic_DNA"/>
</dbReference>
<dbReference type="GO" id="GO:0043565">
    <property type="term" value="F:sequence-specific DNA binding"/>
    <property type="evidence" value="ECO:0007669"/>
    <property type="project" value="InterPro"/>
</dbReference>